<dbReference type="SUPFAM" id="SSF55874">
    <property type="entry name" value="ATPase domain of HSP90 chaperone/DNA topoisomerase II/histidine kinase"/>
    <property type="match status" value="1"/>
</dbReference>
<dbReference type="SMART" id="SM00387">
    <property type="entry name" value="HATPase_c"/>
    <property type="match status" value="1"/>
</dbReference>
<dbReference type="OMA" id="EINPNHY"/>
<dbReference type="FunFam" id="3.30.565.10:FF:000005">
    <property type="entry name" value="Heat shock protein 90"/>
    <property type="match status" value="1"/>
</dbReference>
<feature type="binding site" evidence="5">
    <location>
        <position position="96"/>
    </location>
    <ligand>
        <name>ATP</name>
        <dbReference type="ChEBI" id="CHEBI:30616"/>
    </ligand>
</feature>
<sequence>MSAFVPATPVAAQAPVLLRRSAFACPASTTRLHAAVSRRCRLAPAPRMMAEASAETEAPPAEEKFEFQAEVSRVMHLIINSLYSNKDIFLRELVSNASDACDKKRFLALSSGTDGGQPEVFVKADKEKGTITVEDSGIGMTRQELINNLGSIATSGTSKFVDALGENGSGDMNLIGQFGVGFYSAYLVSDSVQVVTRSYTDPNAKQYRWESDAENSFIIREDDSEPFKNGSGTRIILHVKEGCKEFLENYKLEELMKRYSEFIQFPVYSWASRTEYDEVPDGDEKDAEGKQKMKREPRTVEEWSQVNKLKPLWMRKPKEISSDEYSAFYKTITKDFSDPLAHTHFAVEGDVEFRALLFCPKTLPSNLRQNMFGDQGSLLKLYVKRVFISDKFEDLLPRWLVFIKGVIDSEDLPLNVSREILQKSRVLRIISKRLVRKSVDMFKAVKARDNNDFEDFWAQFGRYIKAGIIETDDHTDDLMKLALWPSTQSQEKLTDLDGYVSRMKESQKDIYFVAADSRAAGESAPAMERLRKHGYEVLFLTEPVDEMTVQKVITFKTKRNADDKDDTMFKFVDVTKDDLDLGELKSDEEKKEDKALVEEYKAVVEYFQKLLSDKVGKVQVSDRLTESASTITQSSFGISPTMERYMKEVGSANLNDPGMSGFMVKSRTLEINPKHPIVKDIKTQMEGAAGGDEDQLKQTCTLVYELALLTAGYPLDDTAVFARRVSSLVSPNIAAPEVVVPDPEQAAPSLNDEMADLTQEDMQRNLNEQLEKMGANVDVLTDQARGDTETIDAETIDTESIDTESIDTEAKATEVAESGDGEGQGEEKVKKAETEVVE</sequence>
<feature type="binding site" evidence="5">
    <location>
        <position position="135"/>
    </location>
    <ligand>
        <name>ATP</name>
        <dbReference type="ChEBI" id="CHEBI:30616"/>
    </ligand>
</feature>
<evidence type="ECO:0000256" key="2">
    <source>
        <dbReference type="ARBA" id="ARBA00022741"/>
    </source>
</evidence>
<dbReference type="STRING" id="2769.R7Q3Y1"/>
<dbReference type="SUPFAM" id="SSF54211">
    <property type="entry name" value="Ribosomal protein S5 domain 2-like"/>
    <property type="match status" value="1"/>
</dbReference>
<feature type="binding site" evidence="5">
    <location>
        <position position="418"/>
    </location>
    <ligand>
        <name>ATP</name>
        <dbReference type="ChEBI" id="CHEBI:30616"/>
    </ligand>
</feature>
<dbReference type="PROSITE" id="PS00298">
    <property type="entry name" value="HSP90"/>
    <property type="match status" value="1"/>
</dbReference>
<proteinExistence type="inferred from homology"/>
<feature type="binding site" evidence="5">
    <location>
        <position position="148"/>
    </location>
    <ligand>
        <name>ATP</name>
        <dbReference type="ChEBI" id="CHEBI:30616"/>
    </ligand>
</feature>
<dbReference type="PANTHER" id="PTHR11528">
    <property type="entry name" value="HEAT SHOCK PROTEIN 90 FAMILY MEMBER"/>
    <property type="match status" value="1"/>
</dbReference>
<dbReference type="Pfam" id="PF00183">
    <property type="entry name" value="HSP90"/>
    <property type="match status" value="1"/>
</dbReference>
<dbReference type="HAMAP" id="MF_00505">
    <property type="entry name" value="HSP90"/>
    <property type="match status" value="1"/>
</dbReference>
<dbReference type="Gene3D" id="3.40.50.11260">
    <property type="match status" value="1"/>
</dbReference>
<dbReference type="Gene3D" id="3.30.230.80">
    <property type="match status" value="1"/>
</dbReference>
<dbReference type="FunFam" id="3.30.230.80:FF:000001">
    <property type="entry name" value="Heat shock protein 90 alpha"/>
    <property type="match status" value="1"/>
</dbReference>
<feature type="compositionally biased region" description="Acidic residues" evidence="6">
    <location>
        <begin position="789"/>
        <end position="807"/>
    </location>
</feature>
<dbReference type="PIRSF" id="PIRSF002583">
    <property type="entry name" value="Hsp90"/>
    <property type="match status" value="1"/>
</dbReference>
<dbReference type="InterPro" id="IPR003594">
    <property type="entry name" value="HATPase_dom"/>
</dbReference>
<dbReference type="Gramene" id="CDF33242">
    <property type="protein sequence ID" value="CDF33242"/>
    <property type="gene ID" value="CHC_T00002029001"/>
</dbReference>
<dbReference type="Proteomes" id="UP000012073">
    <property type="component" value="Unassembled WGS sequence"/>
</dbReference>
<dbReference type="Pfam" id="PF13589">
    <property type="entry name" value="HATPase_c_3"/>
    <property type="match status" value="1"/>
</dbReference>
<feature type="binding site" evidence="5">
    <location>
        <position position="140"/>
    </location>
    <ligand>
        <name>ATP</name>
        <dbReference type="ChEBI" id="CHEBI:30616"/>
    </ligand>
</feature>
<evidence type="ECO:0000256" key="4">
    <source>
        <dbReference type="ARBA" id="ARBA00023186"/>
    </source>
</evidence>
<dbReference type="InterPro" id="IPR020575">
    <property type="entry name" value="Hsp90_N"/>
</dbReference>
<dbReference type="Gene3D" id="3.30.565.10">
    <property type="entry name" value="Histidine kinase-like ATPase, C-terminal domain"/>
    <property type="match status" value="1"/>
</dbReference>
<organism evidence="8 9">
    <name type="scientific">Chondrus crispus</name>
    <name type="common">Carrageen Irish moss</name>
    <name type="synonym">Polymorpha crispa</name>
    <dbReference type="NCBI Taxonomy" id="2769"/>
    <lineage>
        <taxon>Eukaryota</taxon>
        <taxon>Rhodophyta</taxon>
        <taxon>Florideophyceae</taxon>
        <taxon>Rhodymeniophycidae</taxon>
        <taxon>Gigartinales</taxon>
        <taxon>Gigartinaceae</taxon>
        <taxon>Chondrus</taxon>
    </lineage>
</organism>
<reference evidence="9" key="1">
    <citation type="journal article" date="2013" name="Proc. Natl. Acad. Sci. U.S.A.">
        <title>Genome structure and metabolic features in the red seaweed Chondrus crispus shed light on evolution of the Archaeplastida.</title>
        <authorList>
            <person name="Collen J."/>
            <person name="Porcel B."/>
            <person name="Carre W."/>
            <person name="Ball S.G."/>
            <person name="Chaparro C."/>
            <person name="Tonon T."/>
            <person name="Barbeyron T."/>
            <person name="Michel G."/>
            <person name="Noel B."/>
            <person name="Valentin K."/>
            <person name="Elias M."/>
            <person name="Artiguenave F."/>
            <person name="Arun A."/>
            <person name="Aury J.M."/>
            <person name="Barbosa-Neto J.F."/>
            <person name="Bothwell J.H."/>
            <person name="Bouget F.Y."/>
            <person name="Brillet L."/>
            <person name="Cabello-Hurtado F."/>
            <person name="Capella-Gutierrez S."/>
            <person name="Charrier B."/>
            <person name="Cladiere L."/>
            <person name="Cock J.M."/>
            <person name="Coelho S.M."/>
            <person name="Colleoni C."/>
            <person name="Czjzek M."/>
            <person name="Da Silva C."/>
            <person name="Delage L."/>
            <person name="Denoeud F."/>
            <person name="Deschamps P."/>
            <person name="Dittami S.M."/>
            <person name="Gabaldon T."/>
            <person name="Gachon C.M."/>
            <person name="Groisillier A."/>
            <person name="Herve C."/>
            <person name="Jabbari K."/>
            <person name="Katinka M."/>
            <person name="Kloareg B."/>
            <person name="Kowalczyk N."/>
            <person name="Labadie K."/>
            <person name="Leblanc C."/>
            <person name="Lopez P.J."/>
            <person name="McLachlan D.H."/>
            <person name="Meslet-Cladiere L."/>
            <person name="Moustafa A."/>
            <person name="Nehr Z."/>
            <person name="Nyvall Collen P."/>
            <person name="Panaud O."/>
            <person name="Partensky F."/>
            <person name="Poulain J."/>
            <person name="Rensing S.A."/>
            <person name="Rousvoal S."/>
            <person name="Samson G."/>
            <person name="Symeonidi A."/>
            <person name="Weissenbach J."/>
            <person name="Zambounis A."/>
            <person name="Wincker P."/>
            <person name="Boyen C."/>
        </authorList>
    </citation>
    <scope>NUCLEOTIDE SEQUENCE [LARGE SCALE GENOMIC DNA]</scope>
    <source>
        <strain evidence="9">cv. Stackhouse</strain>
    </source>
</reference>
<feature type="binding site" evidence="5">
    <location>
        <position position="233"/>
    </location>
    <ligand>
        <name>ATP</name>
        <dbReference type="ChEBI" id="CHEBI:30616"/>
    </ligand>
</feature>
<keyword evidence="2 5" id="KW-0547">Nucleotide-binding</keyword>
<evidence type="ECO:0000256" key="3">
    <source>
        <dbReference type="ARBA" id="ARBA00022840"/>
    </source>
</evidence>
<name>R7Q3Y1_CHOCR</name>
<keyword evidence="4" id="KW-0143">Chaperone</keyword>
<dbReference type="Gene3D" id="1.20.120.790">
    <property type="entry name" value="Heat shock protein 90, C-terminal domain"/>
    <property type="match status" value="1"/>
</dbReference>
<dbReference type="GO" id="GO:0051082">
    <property type="term" value="F:unfolded protein binding"/>
    <property type="evidence" value="ECO:0007669"/>
    <property type="project" value="InterPro"/>
</dbReference>
<feature type="compositionally biased region" description="Basic and acidic residues" evidence="6">
    <location>
        <begin position="287"/>
        <end position="297"/>
    </location>
</feature>
<dbReference type="GO" id="GO:0005524">
    <property type="term" value="F:ATP binding"/>
    <property type="evidence" value="ECO:0007669"/>
    <property type="project" value="UniProtKB-KW"/>
</dbReference>
<keyword evidence="9" id="KW-1185">Reference proteome</keyword>
<dbReference type="CDD" id="cd16927">
    <property type="entry name" value="HATPase_Hsp90-like"/>
    <property type="match status" value="1"/>
</dbReference>
<feature type="compositionally biased region" description="Basic and acidic residues" evidence="6">
    <location>
        <begin position="825"/>
        <end position="838"/>
    </location>
</feature>
<dbReference type="GeneID" id="17320780"/>
<dbReference type="NCBIfam" id="NF003555">
    <property type="entry name" value="PRK05218.1"/>
    <property type="match status" value="1"/>
</dbReference>
<dbReference type="InterPro" id="IPR036890">
    <property type="entry name" value="HATPase_C_sf"/>
</dbReference>
<evidence type="ECO:0000256" key="5">
    <source>
        <dbReference type="PIRSR" id="PIRSR002583-1"/>
    </source>
</evidence>
<dbReference type="PhylomeDB" id="R7Q3Y1"/>
<evidence type="ECO:0000256" key="6">
    <source>
        <dbReference type="SAM" id="MobiDB-lite"/>
    </source>
</evidence>
<dbReference type="OrthoDB" id="28737at2759"/>
<dbReference type="InterPro" id="IPR020568">
    <property type="entry name" value="Ribosomal_Su5_D2-typ_SF"/>
</dbReference>
<feature type="binding site" evidence="5">
    <location>
        <begin position="177"/>
        <end position="182"/>
    </location>
    <ligand>
        <name>ATP</name>
        <dbReference type="ChEBI" id="CHEBI:30616"/>
    </ligand>
</feature>
<comment type="similarity">
    <text evidence="1">Belongs to the heat shock protein 90 family.</text>
</comment>
<dbReference type="RefSeq" id="XP_005713045.1">
    <property type="nucleotide sequence ID" value="XM_005712988.1"/>
</dbReference>
<dbReference type="InterPro" id="IPR001404">
    <property type="entry name" value="Hsp90_fam"/>
</dbReference>
<dbReference type="GO" id="GO:0140662">
    <property type="term" value="F:ATP-dependent protein folding chaperone"/>
    <property type="evidence" value="ECO:0007669"/>
    <property type="project" value="InterPro"/>
</dbReference>
<evidence type="ECO:0000313" key="9">
    <source>
        <dbReference type="Proteomes" id="UP000012073"/>
    </source>
</evidence>
<feature type="region of interest" description="Disordered" evidence="6">
    <location>
        <begin position="780"/>
        <end position="838"/>
    </location>
</feature>
<dbReference type="KEGG" id="ccp:CHC_T00002029001"/>
<evidence type="ECO:0000259" key="7">
    <source>
        <dbReference type="SMART" id="SM00387"/>
    </source>
</evidence>
<evidence type="ECO:0000313" key="8">
    <source>
        <dbReference type="EMBL" id="CDF33242.1"/>
    </source>
</evidence>
<protein>
    <recommendedName>
        <fullName evidence="7">Histidine kinase/HSP90-like ATPase domain-containing protein</fullName>
    </recommendedName>
</protein>
<evidence type="ECO:0000256" key="1">
    <source>
        <dbReference type="ARBA" id="ARBA00008239"/>
    </source>
</evidence>
<accession>R7Q3Y1</accession>
<dbReference type="AlphaFoldDB" id="R7Q3Y1"/>
<dbReference type="PRINTS" id="PR00775">
    <property type="entry name" value="HEATSHOCK90"/>
</dbReference>
<keyword evidence="3 5" id="KW-0067">ATP-binding</keyword>
<feature type="binding site" evidence="5">
    <location>
        <begin position="155"/>
        <end position="156"/>
    </location>
    <ligand>
        <name>ATP</name>
        <dbReference type="ChEBI" id="CHEBI:30616"/>
    </ligand>
</feature>
<feature type="domain" description="Histidine kinase/HSP90-like ATPase" evidence="7">
    <location>
        <begin position="85"/>
        <end position="243"/>
    </location>
</feature>
<dbReference type="InterPro" id="IPR037196">
    <property type="entry name" value="HSP90_C"/>
</dbReference>
<feature type="region of interest" description="Disordered" evidence="6">
    <location>
        <begin position="277"/>
        <end position="297"/>
    </location>
</feature>
<gene>
    <name evidence="8" type="ORF">CHC_T00002029001</name>
</gene>
<dbReference type="SUPFAM" id="SSF110942">
    <property type="entry name" value="HSP90 C-terminal domain"/>
    <property type="match status" value="1"/>
</dbReference>
<dbReference type="InterPro" id="IPR019805">
    <property type="entry name" value="Heat_shock_protein_90_CS"/>
</dbReference>
<feature type="binding site" evidence="5">
    <location>
        <position position="92"/>
    </location>
    <ligand>
        <name>ATP</name>
        <dbReference type="ChEBI" id="CHEBI:30616"/>
    </ligand>
</feature>
<dbReference type="GO" id="GO:0016887">
    <property type="term" value="F:ATP hydrolysis activity"/>
    <property type="evidence" value="ECO:0007669"/>
    <property type="project" value="InterPro"/>
</dbReference>
<dbReference type="EMBL" id="HG001638">
    <property type="protein sequence ID" value="CDF33242.1"/>
    <property type="molecule type" value="Genomic_DNA"/>
</dbReference>
<feature type="compositionally biased region" description="Acidic residues" evidence="6">
    <location>
        <begin position="277"/>
        <end position="286"/>
    </location>
</feature>